<dbReference type="EMBL" id="FOFR01000019">
    <property type="protein sequence ID" value="SES00995.1"/>
    <property type="molecule type" value="Genomic_DNA"/>
</dbReference>
<protein>
    <recommendedName>
        <fullName evidence="3">Metallothionein</fullName>
    </recommendedName>
</protein>
<keyword evidence="2" id="KW-1185">Reference proteome</keyword>
<sequence length="57" mass="5738">MPLREGEVYRCPDEACGCEVTVTKGAPADCAGQQNPTCCCGRTMTKISAAAGAVSAG</sequence>
<dbReference type="STRING" id="402600.SAMN05216188_11989"/>
<evidence type="ECO:0000313" key="1">
    <source>
        <dbReference type="EMBL" id="SES00995.1"/>
    </source>
</evidence>
<dbReference type="RefSeq" id="WP_177221514.1">
    <property type="nucleotide sequence ID" value="NZ_FOFR01000019.1"/>
</dbReference>
<gene>
    <name evidence="1" type="ORF">SAMN05216188_11989</name>
</gene>
<name>A0A1H9TUU0_9PSEU</name>
<evidence type="ECO:0000313" key="2">
    <source>
        <dbReference type="Proteomes" id="UP000199352"/>
    </source>
</evidence>
<evidence type="ECO:0008006" key="3">
    <source>
        <dbReference type="Google" id="ProtNLM"/>
    </source>
</evidence>
<proteinExistence type="predicted"/>
<dbReference type="AlphaFoldDB" id="A0A1H9TUU0"/>
<dbReference type="Proteomes" id="UP000199352">
    <property type="component" value="Unassembled WGS sequence"/>
</dbReference>
<reference evidence="2" key="1">
    <citation type="submission" date="2016-10" db="EMBL/GenBank/DDBJ databases">
        <authorList>
            <person name="Varghese N."/>
            <person name="Submissions S."/>
        </authorList>
    </citation>
    <scope>NUCLEOTIDE SEQUENCE [LARGE SCALE GENOMIC DNA]</scope>
    <source>
        <strain evidence="2">CGMCC 4.3525</strain>
    </source>
</reference>
<accession>A0A1H9TUU0</accession>
<organism evidence="1 2">
    <name type="scientific">Lentzea xinjiangensis</name>
    <dbReference type="NCBI Taxonomy" id="402600"/>
    <lineage>
        <taxon>Bacteria</taxon>
        <taxon>Bacillati</taxon>
        <taxon>Actinomycetota</taxon>
        <taxon>Actinomycetes</taxon>
        <taxon>Pseudonocardiales</taxon>
        <taxon>Pseudonocardiaceae</taxon>
        <taxon>Lentzea</taxon>
    </lineage>
</organism>